<reference evidence="2" key="1">
    <citation type="submission" date="2020-02" db="EMBL/GenBank/DDBJ databases">
        <authorList>
            <person name="Meier V. D."/>
        </authorList>
    </citation>
    <scope>NUCLEOTIDE SEQUENCE</scope>
    <source>
        <strain evidence="2">AVDCRST_MAG71</strain>
    </source>
</reference>
<dbReference type="AlphaFoldDB" id="A0A6J4LG88"/>
<feature type="compositionally biased region" description="Low complexity" evidence="1">
    <location>
        <begin position="231"/>
        <end position="241"/>
    </location>
</feature>
<dbReference type="GO" id="GO:0016787">
    <property type="term" value="F:hydrolase activity"/>
    <property type="evidence" value="ECO:0007669"/>
    <property type="project" value="UniProtKB-KW"/>
</dbReference>
<evidence type="ECO:0000313" key="2">
    <source>
        <dbReference type="EMBL" id="CAA9331370.1"/>
    </source>
</evidence>
<accession>A0A6J4LG88</accession>
<keyword evidence="2" id="KW-0378">Hydrolase</keyword>
<feature type="non-terminal residue" evidence="2">
    <location>
        <position position="274"/>
    </location>
</feature>
<feature type="region of interest" description="Disordered" evidence="1">
    <location>
        <begin position="253"/>
        <end position="274"/>
    </location>
</feature>
<organism evidence="2">
    <name type="scientific">uncultured Lysobacter sp</name>
    <dbReference type="NCBI Taxonomy" id="271060"/>
    <lineage>
        <taxon>Bacteria</taxon>
        <taxon>Pseudomonadati</taxon>
        <taxon>Pseudomonadota</taxon>
        <taxon>Gammaproteobacteria</taxon>
        <taxon>Lysobacterales</taxon>
        <taxon>Lysobacteraceae</taxon>
        <taxon>Lysobacter</taxon>
        <taxon>environmental samples</taxon>
    </lineage>
</organism>
<proteinExistence type="predicted"/>
<feature type="non-terminal residue" evidence="2">
    <location>
        <position position="1"/>
    </location>
</feature>
<feature type="region of interest" description="Disordered" evidence="1">
    <location>
        <begin position="206"/>
        <end position="241"/>
    </location>
</feature>
<gene>
    <name evidence="2" type="ORF">AVDCRST_MAG71-1785</name>
</gene>
<feature type="compositionally biased region" description="Basic and acidic residues" evidence="1">
    <location>
        <begin position="1"/>
        <end position="11"/>
    </location>
</feature>
<name>A0A6J4LG88_9GAMM</name>
<feature type="region of interest" description="Disordered" evidence="1">
    <location>
        <begin position="1"/>
        <end position="96"/>
    </location>
</feature>
<evidence type="ECO:0000256" key="1">
    <source>
        <dbReference type="SAM" id="MobiDB-lite"/>
    </source>
</evidence>
<dbReference type="EMBL" id="CADCUA010000429">
    <property type="protein sequence ID" value="CAA9331370.1"/>
    <property type="molecule type" value="Genomic_DNA"/>
</dbReference>
<sequence length="274" mass="29931">RRALHGWHDLRCAAPRHARVPLPADRDRQRPGARRYRPGSQGRGRAAQAPEPRDAGDRAPTPSHHRNRRRADPRARLRAQRRAAYRRHPPGLRPCRRHRGFSACESACVCRGAQRREPPWQLAGKTALPPAAMGSRGAVEDLCRAWRALVRLSLRARTRGPAAGDSHGAAGGPHLRALRRRRAAGRAVVADGRRCVFLPRRDPAGRAREPHAALHARPAPVPANDGFRSPRTPAQPATAARACAAARQPRAHCQRARCGGVRTDAEQAGIGDAL</sequence>
<feature type="compositionally biased region" description="Basic residues" evidence="1">
    <location>
        <begin position="76"/>
        <end position="96"/>
    </location>
</feature>
<protein>
    <submittedName>
        <fullName evidence="2">MBL-fold metallo-hydrolase superfamily</fullName>
    </submittedName>
</protein>